<evidence type="ECO:0000313" key="1">
    <source>
        <dbReference type="EMBL" id="QEL10474.1"/>
    </source>
</evidence>
<keyword evidence="1" id="KW-0378">Hydrolase</keyword>
<proteinExistence type="predicted"/>
<organism evidence="1 2">
    <name type="scientific">Kushneria phosphatilytica</name>
    <dbReference type="NCBI Taxonomy" id="657387"/>
    <lineage>
        <taxon>Bacteria</taxon>
        <taxon>Pseudomonadati</taxon>
        <taxon>Pseudomonadota</taxon>
        <taxon>Gammaproteobacteria</taxon>
        <taxon>Oceanospirillales</taxon>
        <taxon>Halomonadaceae</taxon>
        <taxon>Kushneria</taxon>
    </lineage>
</organism>
<dbReference type="GO" id="GO:0016787">
    <property type="term" value="F:hydrolase activity"/>
    <property type="evidence" value="ECO:0007669"/>
    <property type="project" value="UniProtKB-KW"/>
</dbReference>
<dbReference type="OrthoDB" id="7055710at2"/>
<reference evidence="1 2" key="1">
    <citation type="submission" date="2019-08" db="EMBL/GenBank/DDBJ databases">
        <title>Complete genome sequence of Kushneria sp. YCWA18, a halophilic phosphate-solubilizing bacterium isolated from Daqiao saltern in China.</title>
        <authorList>
            <person name="Du G.-X."/>
            <person name="Qu L.-Y."/>
        </authorList>
    </citation>
    <scope>NUCLEOTIDE SEQUENCE [LARGE SCALE GENOMIC DNA]</scope>
    <source>
        <strain evidence="1 2">YCWA18</strain>
    </source>
</reference>
<dbReference type="KEGG" id="kuy:FY550_04520"/>
<dbReference type="STRING" id="657387.BH688_00775"/>
<dbReference type="SUPFAM" id="SSF53474">
    <property type="entry name" value="alpha/beta-Hydrolases"/>
    <property type="match status" value="1"/>
</dbReference>
<evidence type="ECO:0000313" key="2">
    <source>
        <dbReference type="Proteomes" id="UP000322553"/>
    </source>
</evidence>
<dbReference type="Pfam" id="PF00561">
    <property type="entry name" value="Abhydrolase_1"/>
    <property type="match status" value="1"/>
</dbReference>
<dbReference type="AlphaFoldDB" id="A0A1S1NZJ8"/>
<dbReference type="PANTHER" id="PTHR43798:SF33">
    <property type="entry name" value="HYDROLASE, PUTATIVE (AFU_ORTHOLOGUE AFUA_2G14860)-RELATED"/>
    <property type="match status" value="1"/>
</dbReference>
<sequence length="302" mass="33236">MSQPLYYRTLVPLLLTLVLLASSTLARAEQHHYTVKAPDGVTLAVQETGNPAGSPIIFIHGLLGSRLNWAQQLDDPALQRHRLITYDLRGHGLSGKPTQASAYTEGRRWADDLAVIIEALGVDRPVLVGWSLGGAVITNYLAAYGDNTIAGAVYVDGVVELKPDQITPHPEVYRDMISPDLQTHLDGERTFLGLCFYHQPERPIFARLLANAALASWTMQRAVMSLTIPAADGLSNTTVPLLFIYGAHDALIKPEPAIARARTLNPRIESRIYNDSGHAPFLEESDHFNRDLNDFIDRINSA</sequence>
<accession>A0A1S1NZJ8</accession>
<dbReference type="Proteomes" id="UP000322553">
    <property type="component" value="Chromosome"/>
</dbReference>
<protein>
    <submittedName>
        <fullName evidence="1">Alpha/beta hydrolase</fullName>
    </submittedName>
</protein>
<keyword evidence="2" id="KW-1185">Reference proteome</keyword>
<dbReference type="GO" id="GO:0016020">
    <property type="term" value="C:membrane"/>
    <property type="evidence" value="ECO:0007669"/>
    <property type="project" value="TreeGrafter"/>
</dbReference>
<dbReference type="InterPro" id="IPR029058">
    <property type="entry name" value="AB_hydrolase_fold"/>
</dbReference>
<dbReference type="PANTHER" id="PTHR43798">
    <property type="entry name" value="MONOACYLGLYCEROL LIPASE"/>
    <property type="match status" value="1"/>
</dbReference>
<dbReference type="RefSeq" id="WP_070976014.1">
    <property type="nucleotide sequence ID" value="NZ_CP043420.1"/>
</dbReference>
<dbReference type="PRINTS" id="PR00111">
    <property type="entry name" value="ABHYDROLASE"/>
</dbReference>
<name>A0A1S1NZJ8_9GAMM</name>
<dbReference type="InterPro" id="IPR050266">
    <property type="entry name" value="AB_hydrolase_sf"/>
</dbReference>
<dbReference type="InterPro" id="IPR000073">
    <property type="entry name" value="AB_hydrolase_1"/>
</dbReference>
<dbReference type="EMBL" id="CP043420">
    <property type="protein sequence ID" value="QEL10474.1"/>
    <property type="molecule type" value="Genomic_DNA"/>
</dbReference>
<dbReference type="Gene3D" id="3.40.50.1820">
    <property type="entry name" value="alpha/beta hydrolase"/>
    <property type="match status" value="1"/>
</dbReference>
<gene>
    <name evidence="1" type="ORF">FY550_04520</name>
</gene>